<comment type="PTM">
    <text evidence="11">Upon Fe-S cluster removal intramolecular disulfide bonds are formed.</text>
</comment>
<dbReference type="PROSITE" id="PS51674">
    <property type="entry name" value="4FE4S_WBL"/>
    <property type="match status" value="1"/>
</dbReference>
<feature type="binding site" evidence="11">
    <location>
        <position position="81"/>
    </location>
    <ligand>
        <name>[4Fe-4S] cluster</name>
        <dbReference type="ChEBI" id="CHEBI:49883"/>
    </ligand>
</feature>
<dbReference type="RefSeq" id="WP_166021294.1">
    <property type="nucleotide sequence ID" value="NZ_JBEZNA010000015.1"/>
</dbReference>
<comment type="function">
    <text evidence="11">Acts as a transcriptional regulator. Probably redox-responsive. The apo- but not holo-form probably binds DNA.</text>
</comment>
<keyword evidence="9 11" id="KW-1015">Disulfide bond</keyword>
<feature type="binding site" evidence="11">
    <location>
        <position position="49"/>
    </location>
    <ligand>
        <name>[4Fe-4S] cluster</name>
        <dbReference type="ChEBI" id="CHEBI:49883"/>
    </ligand>
</feature>
<keyword evidence="15" id="KW-1185">Reference proteome</keyword>
<organism evidence="14 15">
    <name type="scientific">Streptomyces chilikensis</name>
    <dbReference type="NCBI Taxonomy" id="1194079"/>
    <lineage>
        <taxon>Bacteria</taxon>
        <taxon>Bacillati</taxon>
        <taxon>Actinomycetota</taxon>
        <taxon>Actinomycetes</taxon>
        <taxon>Kitasatosporales</taxon>
        <taxon>Streptomycetaceae</taxon>
        <taxon>Streptomyces</taxon>
    </lineage>
</organism>
<dbReference type="Pfam" id="PF02467">
    <property type="entry name" value="Whib"/>
    <property type="match status" value="1"/>
</dbReference>
<dbReference type="PANTHER" id="PTHR38839:SF2">
    <property type="entry name" value="TRANSCRIPTIONAL REGULATOR WHIB7-RELATED"/>
    <property type="match status" value="1"/>
</dbReference>
<evidence type="ECO:0000256" key="6">
    <source>
        <dbReference type="ARBA" id="ARBA00023014"/>
    </source>
</evidence>
<dbReference type="EMBL" id="JBEZNA010000015">
    <property type="protein sequence ID" value="MEU9577523.1"/>
    <property type="molecule type" value="Genomic_DNA"/>
</dbReference>
<keyword evidence="8 11" id="KW-0238">DNA-binding</keyword>
<feature type="binding site" evidence="11">
    <location>
        <position position="75"/>
    </location>
    <ligand>
        <name>[4Fe-4S] cluster</name>
        <dbReference type="ChEBI" id="CHEBI:49883"/>
    </ligand>
</feature>
<sequence length="122" mass="13093">MQLEAHAPSVPTSDTNPPPGLTEDLSLTPLITLTALDDAIEGLGTPTPCRSNDPEVFFAESPADVEYAKSLCRTCPLVDACLAGAKERREPWGVWGGELFVQGVVVARKRPRGRPRKNPVTA</sequence>
<keyword evidence="10 11" id="KW-0804">Transcription</keyword>
<evidence type="ECO:0000313" key="14">
    <source>
        <dbReference type="EMBL" id="MEU9577523.1"/>
    </source>
</evidence>
<feature type="binding site" evidence="11">
    <location>
        <position position="72"/>
    </location>
    <ligand>
        <name>[4Fe-4S] cluster</name>
        <dbReference type="ChEBI" id="CHEBI:49883"/>
    </ligand>
</feature>
<keyword evidence="4 11" id="KW-0479">Metal-binding</keyword>
<dbReference type="InterPro" id="IPR003482">
    <property type="entry name" value="Whib"/>
</dbReference>
<evidence type="ECO:0000256" key="4">
    <source>
        <dbReference type="ARBA" id="ARBA00022723"/>
    </source>
</evidence>
<keyword evidence="3 11" id="KW-0004">4Fe-4S</keyword>
<keyword evidence="6 11" id="KW-0411">Iron-sulfur</keyword>
<evidence type="ECO:0000256" key="3">
    <source>
        <dbReference type="ARBA" id="ARBA00022485"/>
    </source>
</evidence>
<evidence type="ECO:0000256" key="9">
    <source>
        <dbReference type="ARBA" id="ARBA00023157"/>
    </source>
</evidence>
<comment type="caution">
    <text evidence="14">The sequence shown here is derived from an EMBL/GenBank/DDBJ whole genome shotgun (WGS) entry which is preliminary data.</text>
</comment>
<comment type="similarity">
    <text evidence="2 11">Belongs to the WhiB family.</text>
</comment>
<evidence type="ECO:0000259" key="13">
    <source>
        <dbReference type="PROSITE" id="PS51674"/>
    </source>
</evidence>
<gene>
    <name evidence="11" type="primary">whiB</name>
    <name evidence="14" type="ORF">AB0D95_09695</name>
</gene>
<evidence type="ECO:0000256" key="1">
    <source>
        <dbReference type="ARBA" id="ARBA00004496"/>
    </source>
</evidence>
<evidence type="ECO:0000256" key="7">
    <source>
        <dbReference type="ARBA" id="ARBA00023015"/>
    </source>
</evidence>
<proteinExistence type="inferred from homology"/>
<keyword evidence="11" id="KW-0963">Cytoplasm</keyword>
<comment type="cofactor">
    <cofactor evidence="11">
        <name>[4Fe-4S] cluster</name>
        <dbReference type="ChEBI" id="CHEBI:49883"/>
    </cofactor>
    <text evidence="11">Binds 1 [4Fe-4S] cluster per subunit. Following nitrosylation of the [4Fe-4S] cluster binds 1 [4Fe-8(NO)] cluster per subunit.</text>
</comment>
<dbReference type="PROSITE" id="PS00354">
    <property type="entry name" value="HMGI_Y"/>
    <property type="match status" value="1"/>
</dbReference>
<dbReference type="HAMAP" id="MF_01479">
    <property type="entry name" value="WhiB"/>
    <property type="match status" value="1"/>
</dbReference>
<comment type="subcellular location">
    <subcellularLocation>
        <location evidence="1 11">Cytoplasm</location>
    </subcellularLocation>
</comment>
<reference evidence="14 15" key="1">
    <citation type="submission" date="2024-06" db="EMBL/GenBank/DDBJ databases">
        <title>The Natural Products Discovery Center: Release of the First 8490 Sequenced Strains for Exploring Actinobacteria Biosynthetic Diversity.</title>
        <authorList>
            <person name="Kalkreuter E."/>
            <person name="Kautsar S.A."/>
            <person name="Yang D."/>
            <person name="Bader C.D."/>
            <person name="Teijaro C.N."/>
            <person name="Fluegel L."/>
            <person name="Davis C.M."/>
            <person name="Simpson J.R."/>
            <person name="Lauterbach L."/>
            <person name="Steele A.D."/>
            <person name="Gui C."/>
            <person name="Meng S."/>
            <person name="Li G."/>
            <person name="Viehrig K."/>
            <person name="Ye F."/>
            <person name="Su P."/>
            <person name="Kiefer A.F."/>
            <person name="Nichols A."/>
            <person name="Cepeda A.J."/>
            <person name="Yan W."/>
            <person name="Fan B."/>
            <person name="Jiang Y."/>
            <person name="Adhikari A."/>
            <person name="Zheng C.-J."/>
            <person name="Schuster L."/>
            <person name="Cowan T.M."/>
            <person name="Smanski M.J."/>
            <person name="Chevrette M.G."/>
            <person name="De Carvalho L.P.S."/>
            <person name="Shen B."/>
        </authorList>
    </citation>
    <scope>NUCLEOTIDE SEQUENCE [LARGE SCALE GENOMIC DNA]</scope>
    <source>
        <strain evidence="14 15">NPDC048117</strain>
    </source>
</reference>
<dbReference type="InterPro" id="IPR000637">
    <property type="entry name" value="HMGI/Y_DNA-bd_CS"/>
</dbReference>
<evidence type="ECO:0000256" key="10">
    <source>
        <dbReference type="ARBA" id="ARBA00023163"/>
    </source>
</evidence>
<protein>
    <recommendedName>
        <fullName evidence="11">Transcriptional regulator WhiB</fullName>
    </recommendedName>
</protein>
<evidence type="ECO:0000256" key="5">
    <source>
        <dbReference type="ARBA" id="ARBA00023004"/>
    </source>
</evidence>
<evidence type="ECO:0000256" key="11">
    <source>
        <dbReference type="HAMAP-Rule" id="MF_01479"/>
    </source>
</evidence>
<evidence type="ECO:0000256" key="12">
    <source>
        <dbReference type="SAM" id="MobiDB-lite"/>
    </source>
</evidence>
<keyword evidence="5 11" id="KW-0408">Iron</keyword>
<accession>A0ABV3EMW6</accession>
<dbReference type="InterPro" id="IPR034768">
    <property type="entry name" value="4FE4S_WBL"/>
</dbReference>
<dbReference type="PANTHER" id="PTHR38839">
    <property type="entry name" value="TRANSCRIPTIONAL REGULATOR WHID-RELATED"/>
    <property type="match status" value="1"/>
</dbReference>
<evidence type="ECO:0000256" key="2">
    <source>
        <dbReference type="ARBA" id="ARBA00006597"/>
    </source>
</evidence>
<evidence type="ECO:0000313" key="15">
    <source>
        <dbReference type="Proteomes" id="UP001551584"/>
    </source>
</evidence>
<evidence type="ECO:0000256" key="8">
    <source>
        <dbReference type="ARBA" id="ARBA00023125"/>
    </source>
</evidence>
<keyword evidence="7 11" id="KW-0805">Transcription regulation</keyword>
<feature type="region of interest" description="Disordered" evidence="12">
    <location>
        <begin position="1"/>
        <end position="25"/>
    </location>
</feature>
<feature type="domain" description="4Fe-4S Wbl-type" evidence="13">
    <location>
        <begin position="48"/>
        <end position="105"/>
    </location>
</feature>
<name>A0ABV3EMW6_9ACTN</name>
<comment type="PTM">
    <text evidence="11">The Fe-S cluster can be nitrosylated by nitric oxide (NO).</text>
</comment>
<dbReference type="Proteomes" id="UP001551584">
    <property type="component" value="Unassembled WGS sequence"/>
</dbReference>